<comment type="caution">
    <text evidence="1">The sequence shown here is derived from an EMBL/GenBank/DDBJ whole genome shotgun (WGS) entry which is preliminary data.</text>
</comment>
<dbReference type="Proteomes" id="UP001456524">
    <property type="component" value="Unassembled WGS sequence"/>
</dbReference>
<reference evidence="1 2" key="1">
    <citation type="journal article" date="2022" name="G3 (Bethesda)">
        <title>Enemy or ally: a genomic approach to elucidate the lifestyle of Phyllosticta citrichinaensis.</title>
        <authorList>
            <person name="Buijs V.A."/>
            <person name="Groenewald J.Z."/>
            <person name="Haridas S."/>
            <person name="LaButti K.M."/>
            <person name="Lipzen A."/>
            <person name="Martin F.M."/>
            <person name="Barry K."/>
            <person name="Grigoriev I.V."/>
            <person name="Crous P.W."/>
            <person name="Seidl M.F."/>
        </authorList>
    </citation>
    <scope>NUCLEOTIDE SEQUENCE [LARGE SCALE GENOMIC DNA]</scope>
    <source>
        <strain evidence="1 2">CBS 129764</strain>
    </source>
</reference>
<organism evidence="1 2">
    <name type="scientific">Phyllosticta citrichinensis</name>
    <dbReference type="NCBI Taxonomy" id="1130410"/>
    <lineage>
        <taxon>Eukaryota</taxon>
        <taxon>Fungi</taxon>
        <taxon>Dikarya</taxon>
        <taxon>Ascomycota</taxon>
        <taxon>Pezizomycotina</taxon>
        <taxon>Dothideomycetes</taxon>
        <taxon>Dothideomycetes incertae sedis</taxon>
        <taxon>Botryosphaeriales</taxon>
        <taxon>Phyllostictaceae</taxon>
        <taxon>Phyllosticta</taxon>
    </lineage>
</organism>
<name>A0ABR1Y0Z1_9PEZI</name>
<sequence>MPPRVAYLGMVDNQSGGWKTSYHVDVDRDDSLIIDPNNGPHAGAKECLLAARIHDRNARKFHHAAEASTSHSFEVSSLPRKIRIYRALQNYPQRYLSFSSDIVSTMPGARLPTWVRDECELLEFDMSYFDRGVQQADSPRSFDLFVPHEVPMPAVLWIYRRQPRLGSSANPMVIG</sequence>
<accession>A0ABR1Y0Z1</accession>
<evidence type="ECO:0000313" key="2">
    <source>
        <dbReference type="Proteomes" id="UP001456524"/>
    </source>
</evidence>
<dbReference type="EMBL" id="JBBWUH010000003">
    <property type="protein sequence ID" value="KAK8174250.1"/>
    <property type="molecule type" value="Genomic_DNA"/>
</dbReference>
<protein>
    <submittedName>
        <fullName evidence="1">Uncharacterized protein</fullName>
    </submittedName>
</protein>
<evidence type="ECO:0000313" key="1">
    <source>
        <dbReference type="EMBL" id="KAK8174250.1"/>
    </source>
</evidence>
<gene>
    <name evidence="1" type="ORF">IWX90DRAFT_485127</name>
</gene>
<keyword evidence="2" id="KW-1185">Reference proteome</keyword>
<proteinExistence type="predicted"/>